<proteinExistence type="predicted"/>
<dbReference type="KEGG" id="acep:105627798"/>
<name>A0A158P3V9_ATTCE</name>
<dbReference type="EnsemblMetazoa" id="XM_012209077.1">
    <property type="protein sequence ID" value="XP_012064467.1"/>
    <property type="gene ID" value="LOC105627798"/>
</dbReference>
<sequence>MAEITFPKVHRQSSQNALNPMLVDISKKINKSKDKLSLIPQNRQSQIQLETPTKKKRLSFENAAARIELIASLEDVTISSSELPVKETTMLIPQQTQLDIELESVHSSYLIKTNWKQSKIIDRNIALTDKQLWKWRRDVKIHCKQLDKATGHLTSARNLFKQPSYSPKRWNANLRNLFADHMITPQVTIYECRQGCHTCWIYTM</sequence>
<keyword evidence="2" id="KW-1185">Reference proteome</keyword>
<organism evidence="1 2">
    <name type="scientific">Atta cephalotes</name>
    <name type="common">Leafcutter ant</name>
    <dbReference type="NCBI Taxonomy" id="12957"/>
    <lineage>
        <taxon>Eukaryota</taxon>
        <taxon>Metazoa</taxon>
        <taxon>Ecdysozoa</taxon>
        <taxon>Arthropoda</taxon>
        <taxon>Hexapoda</taxon>
        <taxon>Insecta</taxon>
        <taxon>Pterygota</taxon>
        <taxon>Neoptera</taxon>
        <taxon>Endopterygota</taxon>
        <taxon>Hymenoptera</taxon>
        <taxon>Apocrita</taxon>
        <taxon>Aculeata</taxon>
        <taxon>Formicoidea</taxon>
        <taxon>Formicidae</taxon>
        <taxon>Myrmicinae</taxon>
        <taxon>Atta</taxon>
    </lineage>
</organism>
<dbReference type="InParanoid" id="A0A158P3V9"/>
<reference evidence="1" key="2">
    <citation type="submission" date="2016-04" db="UniProtKB">
        <authorList>
            <consortium name="EnsemblMetazoa"/>
        </authorList>
    </citation>
    <scope>IDENTIFICATION</scope>
</reference>
<accession>A0A158P3V9</accession>
<reference evidence="2" key="1">
    <citation type="journal article" date="2011" name="PLoS Genet.">
        <title>The genome sequence of the leaf-cutter ant Atta cephalotes reveals insights into its obligate symbiotic lifestyle.</title>
        <authorList>
            <person name="Suen G."/>
            <person name="Teiling C."/>
            <person name="Li L."/>
            <person name="Holt C."/>
            <person name="Abouheif E."/>
            <person name="Bornberg-Bauer E."/>
            <person name="Bouffard P."/>
            <person name="Caldera E.J."/>
            <person name="Cash E."/>
            <person name="Cavanaugh A."/>
            <person name="Denas O."/>
            <person name="Elhaik E."/>
            <person name="Fave M.J."/>
            <person name="Gadau J."/>
            <person name="Gibson J.D."/>
            <person name="Graur D."/>
            <person name="Grubbs K.J."/>
            <person name="Hagen D.E."/>
            <person name="Harkins T.T."/>
            <person name="Helmkampf M."/>
            <person name="Hu H."/>
            <person name="Johnson B.R."/>
            <person name="Kim J."/>
            <person name="Marsh S.E."/>
            <person name="Moeller J.A."/>
            <person name="Munoz-Torres M.C."/>
            <person name="Murphy M.C."/>
            <person name="Naughton M.C."/>
            <person name="Nigam S."/>
            <person name="Overson R."/>
            <person name="Rajakumar R."/>
            <person name="Reese J.T."/>
            <person name="Scott J.J."/>
            <person name="Smith C.R."/>
            <person name="Tao S."/>
            <person name="Tsutsui N.D."/>
            <person name="Viljakainen L."/>
            <person name="Wissler L."/>
            <person name="Yandell M.D."/>
            <person name="Zimmer F."/>
            <person name="Taylor J."/>
            <person name="Slater S.C."/>
            <person name="Clifton S.W."/>
            <person name="Warren W.C."/>
            <person name="Elsik C.G."/>
            <person name="Smith C.D."/>
            <person name="Weinstock G.M."/>
            <person name="Gerardo N.M."/>
            <person name="Currie C.R."/>
        </authorList>
    </citation>
    <scope>NUCLEOTIDE SEQUENCE [LARGE SCALE GENOMIC DNA]</scope>
</reference>
<gene>
    <name evidence="1" type="primary">105627798</name>
</gene>
<dbReference type="EMBL" id="ADTU01008599">
    <property type="status" value="NOT_ANNOTATED_CDS"/>
    <property type="molecule type" value="Genomic_DNA"/>
</dbReference>
<evidence type="ECO:0000313" key="2">
    <source>
        <dbReference type="Proteomes" id="UP000005205"/>
    </source>
</evidence>
<dbReference type="AlphaFoldDB" id="A0A158P3V9"/>
<evidence type="ECO:0000313" key="1">
    <source>
        <dbReference type="EnsemblMetazoa" id="XP_012064467.1"/>
    </source>
</evidence>
<dbReference type="Proteomes" id="UP000005205">
    <property type="component" value="Unassembled WGS sequence"/>
</dbReference>
<dbReference type="OrthoDB" id="7539014at2759"/>
<dbReference type="STRING" id="12957.A0A158P3V9"/>
<protein>
    <submittedName>
        <fullName evidence="1">Uncharacterized protein</fullName>
    </submittedName>
</protein>